<organism evidence="2 3">
    <name type="scientific">Fasciola hepatica</name>
    <name type="common">Liver fluke</name>
    <dbReference type="NCBI Taxonomy" id="6192"/>
    <lineage>
        <taxon>Eukaryota</taxon>
        <taxon>Metazoa</taxon>
        <taxon>Spiralia</taxon>
        <taxon>Lophotrochozoa</taxon>
        <taxon>Platyhelminthes</taxon>
        <taxon>Trematoda</taxon>
        <taxon>Digenea</taxon>
        <taxon>Plagiorchiida</taxon>
        <taxon>Echinostomata</taxon>
        <taxon>Echinostomatoidea</taxon>
        <taxon>Fasciolidae</taxon>
        <taxon>Fasciola</taxon>
    </lineage>
</organism>
<keyword evidence="3" id="KW-1185">Reference proteome</keyword>
<evidence type="ECO:0008006" key="4">
    <source>
        <dbReference type="Google" id="ProtNLM"/>
    </source>
</evidence>
<dbReference type="EMBL" id="JXXN02000930">
    <property type="protein sequence ID" value="THD25938.1"/>
    <property type="molecule type" value="Genomic_DNA"/>
</dbReference>
<dbReference type="InterPro" id="IPR052394">
    <property type="entry name" value="LRR-containing"/>
</dbReference>
<dbReference type="Proteomes" id="UP000230066">
    <property type="component" value="Unassembled WGS sequence"/>
</dbReference>
<feature type="compositionally biased region" description="Basic and acidic residues" evidence="1">
    <location>
        <begin position="116"/>
        <end position="130"/>
    </location>
</feature>
<feature type="compositionally biased region" description="Polar residues" evidence="1">
    <location>
        <begin position="103"/>
        <end position="114"/>
    </location>
</feature>
<reference evidence="2" key="1">
    <citation type="submission" date="2019-03" db="EMBL/GenBank/DDBJ databases">
        <title>Improved annotation for the trematode Fasciola hepatica.</title>
        <authorList>
            <person name="Choi Y.-J."/>
            <person name="Martin J."/>
            <person name="Mitreva M."/>
        </authorList>
    </citation>
    <scope>NUCLEOTIDE SEQUENCE [LARGE SCALE GENOMIC DNA]</scope>
</reference>
<dbReference type="Pfam" id="PF13516">
    <property type="entry name" value="LRR_6"/>
    <property type="match status" value="1"/>
</dbReference>
<dbReference type="SMART" id="SM00368">
    <property type="entry name" value="LRR_RI"/>
    <property type="match status" value="2"/>
</dbReference>
<proteinExistence type="predicted"/>
<name>A0A4E0RUX8_FASHE</name>
<dbReference type="Gene3D" id="3.80.10.10">
    <property type="entry name" value="Ribonuclease Inhibitor"/>
    <property type="match status" value="1"/>
</dbReference>
<protein>
    <recommendedName>
        <fullName evidence="4">Leucine Rich repeat-containing domain protein</fullName>
    </recommendedName>
</protein>
<feature type="compositionally biased region" description="Basic and acidic residues" evidence="1">
    <location>
        <begin position="27"/>
        <end position="43"/>
    </location>
</feature>
<evidence type="ECO:0000313" key="2">
    <source>
        <dbReference type="EMBL" id="THD25938.1"/>
    </source>
</evidence>
<dbReference type="InterPro" id="IPR032675">
    <property type="entry name" value="LRR_dom_sf"/>
</dbReference>
<accession>A0A4E0RUX8</accession>
<feature type="region of interest" description="Disordered" evidence="1">
    <location>
        <begin position="103"/>
        <end position="155"/>
    </location>
</feature>
<dbReference type="InterPro" id="IPR001611">
    <property type="entry name" value="Leu-rich_rpt"/>
</dbReference>
<comment type="caution">
    <text evidence="2">The sequence shown here is derived from an EMBL/GenBank/DDBJ whole genome shotgun (WGS) entry which is preliminary data.</text>
</comment>
<feature type="region of interest" description="Disordered" evidence="1">
    <location>
        <begin position="18"/>
        <end position="43"/>
    </location>
</feature>
<dbReference type="PANTHER" id="PTHR24114">
    <property type="entry name" value="LEUCINE RICH REPEAT FAMILY PROTEIN"/>
    <property type="match status" value="1"/>
</dbReference>
<dbReference type="SUPFAM" id="SSF52047">
    <property type="entry name" value="RNI-like"/>
    <property type="match status" value="1"/>
</dbReference>
<gene>
    <name evidence="2" type="ORF">D915_003259</name>
</gene>
<evidence type="ECO:0000313" key="3">
    <source>
        <dbReference type="Proteomes" id="UP000230066"/>
    </source>
</evidence>
<dbReference type="AlphaFoldDB" id="A0A4E0RUX8"/>
<evidence type="ECO:0000256" key="1">
    <source>
        <dbReference type="SAM" id="MobiDB-lite"/>
    </source>
</evidence>
<feature type="compositionally biased region" description="Basic and acidic residues" evidence="1">
    <location>
        <begin position="180"/>
        <end position="190"/>
    </location>
</feature>
<dbReference type="PANTHER" id="PTHR24114:SF2">
    <property type="entry name" value="F-BOX DOMAIN-CONTAINING PROTEIN-RELATED"/>
    <property type="match status" value="1"/>
</dbReference>
<feature type="region of interest" description="Disordered" evidence="1">
    <location>
        <begin position="169"/>
        <end position="190"/>
    </location>
</feature>
<sequence length="370" mass="41168">MSDTEVIFAVRSPIPERAGSTAKKISSHHEIGSDRDAEERGFSDLTDEDLRRLMLESAGCDLSEFGQRCSTETPIPMASSWMDTKLETMRARSRIWDTPFGSKMTSFIESTPDNSDLDKYDSGDEKFRLEDETDETEREDNGRSQKGLPRSIGPRLVDWARAARGKVTASLDHNSGPSQNHEDDPVHGFKTELSPTGTELLHDTVGIAQYLHACEKHEGTPIPAIIRQLPKGSIDLSHRGLGAQEVKLFSTGLQRNITVTQLNLSNNHLGVDGAKALANALKENAFLKVLILRNNKLRYTGFGALYDVLMKNTTIRKLDLSGKLNRSLNSSAKMDLYGHINCKASFDMLQFILILPKSCLVKKILFFTKT</sequence>